<proteinExistence type="predicted"/>
<organism evidence="2 3">
    <name type="scientific">Algoriphagus hitonicola</name>
    <dbReference type="NCBI Taxonomy" id="435880"/>
    <lineage>
        <taxon>Bacteria</taxon>
        <taxon>Pseudomonadati</taxon>
        <taxon>Bacteroidota</taxon>
        <taxon>Cytophagia</taxon>
        <taxon>Cytophagales</taxon>
        <taxon>Cyclobacteriaceae</taxon>
        <taxon>Algoriphagus</taxon>
    </lineage>
</organism>
<keyword evidence="1" id="KW-0472">Membrane</keyword>
<name>A0A1I2WLR4_9BACT</name>
<gene>
    <name evidence="2" type="ORF">SAMN04487988_11375</name>
</gene>
<evidence type="ECO:0000256" key="1">
    <source>
        <dbReference type="SAM" id="Phobius"/>
    </source>
</evidence>
<feature type="transmembrane region" description="Helical" evidence="1">
    <location>
        <begin position="20"/>
        <end position="37"/>
    </location>
</feature>
<evidence type="ECO:0000313" key="3">
    <source>
        <dbReference type="Proteomes" id="UP000199642"/>
    </source>
</evidence>
<dbReference type="STRING" id="435880.SAMN04487988_11375"/>
<accession>A0A1I2WLR4</accession>
<protein>
    <submittedName>
        <fullName evidence="2">Uncharacterized protein</fullName>
    </submittedName>
</protein>
<feature type="transmembrane region" description="Helical" evidence="1">
    <location>
        <begin position="109"/>
        <end position="128"/>
    </location>
</feature>
<feature type="transmembrane region" description="Helical" evidence="1">
    <location>
        <begin position="85"/>
        <end position="103"/>
    </location>
</feature>
<dbReference type="RefSeq" id="WP_092793559.1">
    <property type="nucleotide sequence ID" value="NZ_FOPC01000013.1"/>
</dbReference>
<dbReference type="AlphaFoldDB" id="A0A1I2WLR4"/>
<reference evidence="3" key="1">
    <citation type="submission" date="2016-10" db="EMBL/GenBank/DDBJ databases">
        <authorList>
            <person name="Varghese N."/>
            <person name="Submissions S."/>
        </authorList>
    </citation>
    <scope>NUCLEOTIDE SEQUENCE [LARGE SCALE GENOMIC DNA]</scope>
    <source>
        <strain evidence="3">DSM 19315</strain>
    </source>
</reference>
<keyword evidence="3" id="KW-1185">Reference proteome</keyword>
<sequence length="142" mass="16651">MKTNALFNVPLFVPVWKKIALIFFPLPVLLVIGLGIADPDFDPNDVAQIIYGFWAIAFAILNLTREKVEDEMIQSMRLKAFQTGFFWLIWGMGALMLINYIRFERFTSEMFTAYLVLFLLNLYIYAAFQLQLYQTKTNEYHD</sequence>
<dbReference type="Proteomes" id="UP000199642">
    <property type="component" value="Unassembled WGS sequence"/>
</dbReference>
<evidence type="ECO:0000313" key="2">
    <source>
        <dbReference type="EMBL" id="SFH02263.1"/>
    </source>
</evidence>
<dbReference type="OrthoDB" id="824573at2"/>
<feature type="transmembrane region" description="Helical" evidence="1">
    <location>
        <begin position="49"/>
        <end position="64"/>
    </location>
</feature>
<keyword evidence="1" id="KW-1133">Transmembrane helix</keyword>
<dbReference type="EMBL" id="FOPC01000013">
    <property type="protein sequence ID" value="SFH02263.1"/>
    <property type="molecule type" value="Genomic_DNA"/>
</dbReference>
<keyword evidence="1" id="KW-0812">Transmembrane</keyword>